<dbReference type="SUPFAM" id="SSF53335">
    <property type="entry name" value="S-adenosyl-L-methionine-dependent methyltransferases"/>
    <property type="match status" value="1"/>
</dbReference>
<gene>
    <name evidence="1" type="ORF">CQA57_00135</name>
</gene>
<dbReference type="Proteomes" id="UP000256695">
    <property type="component" value="Unassembled WGS sequence"/>
</dbReference>
<dbReference type="Pfam" id="PF13489">
    <property type="entry name" value="Methyltransf_23"/>
    <property type="match status" value="1"/>
</dbReference>
<dbReference type="CDD" id="cd02440">
    <property type="entry name" value="AdoMet_MTases"/>
    <property type="match status" value="1"/>
</dbReference>
<comment type="caution">
    <text evidence="1">The sequence shown here is derived from an EMBL/GenBank/DDBJ whole genome shotgun (WGS) entry which is preliminary data.</text>
</comment>
<evidence type="ECO:0000313" key="2">
    <source>
        <dbReference type="Proteomes" id="UP000256695"/>
    </source>
</evidence>
<dbReference type="Gene3D" id="3.40.50.150">
    <property type="entry name" value="Vaccinia Virus protein VP39"/>
    <property type="match status" value="1"/>
</dbReference>
<dbReference type="OrthoDB" id="5298787at2"/>
<keyword evidence="2" id="KW-1185">Reference proteome</keyword>
<evidence type="ECO:0000313" key="1">
    <source>
        <dbReference type="EMBL" id="RDU74497.1"/>
    </source>
</evidence>
<reference evidence="1 2" key="1">
    <citation type="submission" date="2018-04" db="EMBL/GenBank/DDBJ databases">
        <title>Novel Campyloabacter and Helicobacter Species and Strains.</title>
        <authorList>
            <person name="Mannion A.J."/>
            <person name="Shen Z."/>
            <person name="Fox J.G."/>
        </authorList>
    </citation>
    <scope>NUCLEOTIDE SEQUENCE [LARGE SCALE GENOMIC DNA]</scope>
    <source>
        <strain evidence="1 2">MIT 04-9362</strain>
    </source>
</reference>
<name>A0A3D8JAH9_9HELI</name>
<dbReference type="InterPro" id="IPR029063">
    <property type="entry name" value="SAM-dependent_MTases_sf"/>
</dbReference>
<sequence>MQEDKIRWNLRYQNDGMPTQTSDLLLRFKNILPKTGKALDIACGNGRNLNFLAKKGLQCEGVDISEVALSKVAKDENIKTFCLDLDTYKLKESYYDVILNFYYLNRDILKQTCMALKKGGILFLETFIEDEAYPTTIESKKILKKGELESFFRDFEILCHEFKIITRDKNFEEAKVVCFVAKKC</sequence>
<dbReference type="RefSeq" id="WP_115578206.1">
    <property type="nucleotide sequence ID" value="NZ_NXLX01000001.1"/>
</dbReference>
<protein>
    <submittedName>
        <fullName evidence="1">Tellurium resistance protein TehB</fullName>
    </submittedName>
</protein>
<proteinExistence type="predicted"/>
<dbReference type="AlphaFoldDB" id="A0A3D8JAH9"/>
<dbReference type="EMBL" id="NXLX01000001">
    <property type="protein sequence ID" value="RDU74497.1"/>
    <property type="molecule type" value="Genomic_DNA"/>
</dbReference>
<organism evidence="1 2">
    <name type="scientific">Helicobacter anseris</name>
    <dbReference type="NCBI Taxonomy" id="375926"/>
    <lineage>
        <taxon>Bacteria</taxon>
        <taxon>Pseudomonadati</taxon>
        <taxon>Campylobacterota</taxon>
        <taxon>Epsilonproteobacteria</taxon>
        <taxon>Campylobacterales</taxon>
        <taxon>Helicobacteraceae</taxon>
        <taxon>Helicobacter</taxon>
    </lineage>
</organism>
<accession>A0A3D8JAH9</accession>
<dbReference type="PANTHER" id="PTHR43861">
    <property type="entry name" value="TRANS-ACONITATE 2-METHYLTRANSFERASE-RELATED"/>
    <property type="match status" value="1"/>
</dbReference>